<dbReference type="STRING" id="6198.A0A074YZF5"/>
<reference evidence="3 4" key="1">
    <citation type="submission" date="2013-11" db="EMBL/GenBank/DDBJ databases">
        <title>Opisthorchis viverrini - life in the bile duct.</title>
        <authorList>
            <person name="Young N.D."/>
            <person name="Nagarajan N."/>
            <person name="Lin S.J."/>
            <person name="Korhonen P.K."/>
            <person name="Jex A.R."/>
            <person name="Hall R.S."/>
            <person name="Safavi-Hemami H."/>
            <person name="Kaewkong W."/>
            <person name="Bertrand D."/>
            <person name="Gao S."/>
            <person name="Seet Q."/>
            <person name="Wongkham S."/>
            <person name="Teh B.T."/>
            <person name="Wongkham C."/>
            <person name="Intapan P.M."/>
            <person name="Maleewong W."/>
            <person name="Yang X."/>
            <person name="Hu M."/>
            <person name="Wang Z."/>
            <person name="Hofmann A."/>
            <person name="Sternberg P.W."/>
            <person name="Tan P."/>
            <person name="Wang J."/>
            <person name="Gasser R.B."/>
        </authorList>
    </citation>
    <scope>NUCLEOTIDE SEQUENCE [LARGE SCALE GENOMIC DNA]</scope>
</reference>
<keyword evidence="2" id="KW-0963">Cytoplasm</keyword>
<dbReference type="NCBIfam" id="TIGR01383">
    <property type="entry name" value="not_thiJ"/>
    <property type="match status" value="1"/>
</dbReference>
<protein>
    <submittedName>
        <fullName evidence="3">Uncharacterized protein</fullName>
    </submittedName>
</protein>
<dbReference type="Gene3D" id="3.40.50.880">
    <property type="match status" value="1"/>
</dbReference>
<dbReference type="Proteomes" id="UP000054324">
    <property type="component" value="Unassembled WGS sequence"/>
</dbReference>
<dbReference type="GO" id="GO:0005634">
    <property type="term" value="C:nucleus"/>
    <property type="evidence" value="ECO:0007669"/>
    <property type="project" value="TreeGrafter"/>
</dbReference>
<dbReference type="GO" id="GO:0005739">
    <property type="term" value="C:mitochondrion"/>
    <property type="evidence" value="ECO:0007669"/>
    <property type="project" value="TreeGrafter"/>
</dbReference>
<comment type="subcellular location">
    <subcellularLocation>
        <location evidence="1">Cytoplasm</location>
    </subcellularLocation>
</comment>
<dbReference type="GO" id="GO:0046295">
    <property type="term" value="P:glycolate biosynthetic process"/>
    <property type="evidence" value="ECO:0007669"/>
    <property type="project" value="TreeGrafter"/>
</dbReference>
<proteinExistence type="predicted"/>
<dbReference type="EMBL" id="KL597098">
    <property type="protein sequence ID" value="KER20058.1"/>
    <property type="molecule type" value="Genomic_DNA"/>
</dbReference>
<dbReference type="PANTHER" id="PTHR48094:SF12">
    <property type="entry name" value="PARKINSON DISEASE PROTEIN 7 HOMOLOG"/>
    <property type="match status" value="1"/>
</dbReference>
<dbReference type="InterPro" id="IPR029062">
    <property type="entry name" value="Class_I_gatase-like"/>
</dbReference>
<dbReference type="GO" id="GO:1903189">
    <property type="term" value="P:glyoxal metabolic process"/>
    <property type="evidence" value="ECO:0007669"/>
    <property type="project" value="TreeGrafter"/>
</dbReference>
<dbReference type="PANTHER" id="PTHR48094">
    <property type="entry name" value="PROTEIN/NUCLEIC ACID DEGLYCASE DJ-1-RELATED"/>
    <property type="match status" value="1"/>
</dbReference>
<dbReference type="AlphaFoldDB" id="A0A074YZF5"/>
<dbReference type="InterPro" id="IPR002818">
    <property type="entry name" value="DJ-1/PfpI"/>
</dbReference>
<organism evidence="3 4">
    <name type="scientific">Opisthorchis viverrini</name>
    <name type="common">Southeast Asian liver fluke</name>
    <dbReference type="NCBI Taxonomy" id="6198"/>
    <lineage>
        <taxon>Eukaryota</taxon>
        <taxon>Metazoa</taxon>
        <taxon>Spiralia</taxon>
        <taxon>Lophotrochozoa</taxon>
        <taxon>Platyhelminthes</taxon>
        <taxon>Trematoda</taxon>
        <taxon>Digenea</taxon>
        <taxon>Opisthorchiida</taxon>
        <taxon>Opisthorchiata</taxon>
        <taxon>Opisthorchiidae</taxon>
        <taxon>Opisthorchis</taxon>
    </lineage>
</organism>
<dbReference type="FunFam" id="3.40.50.880:FF:000022">
    <property type="entry name" value="protein deglycase DJ-1"/>
    <property type="match status" value="1"/>
</dbReference>
<dbReference type="CTD" id="20329566"/>
<feature type="non-terminal residue" evidence="3">
    <location>
        <position position="183"/>
    </location>
</feature>
<dbReference type="InterPro" id="IPR050325">
    <property type="entry name" value="Prot/Nucl_acid_deglycase"/>
</dbReference>
<dbReference type="GeneID" id="20329566"/>
<gene>
    <name evidence="3" type="ORF">T265_15401</name>
</gene>
<dbReference type="CDD" id="cd03135">
    <property type="entry name" value="GATase1_DJ-1"/>
    <property type="match status" value="1"/>
</dbReference>
<dbReference type="SUPFAM" id="SSF52317">
    <property type="entry name" value="Class I glutamine amidotransferase-like"/>
    <property type="match status" value="1"/>
</dbReference>
<accession>A0A074YZF5</accession>
<dbReference type="OrthoDB" id="543156at2759"/>
<sequence>MSALIILSEGAEELETVTVADVLARAGIKVTLGGLQGSGVVKCSRGVGIQADAALQSVASKLYDVVVMPGGLGGSKAMASSDLVGKLVRAHYDAGKYVAAICAAPMGLQSHKIALGKKLTCYPSCKDSVPDFNYCEDSVVVDGKLVTSRGPGTAMQFALKLVELLVDKNTAHKVASGMLVEYS</sequence>
<evidence type="ECO:0000256" key="1">
    <source>
        <dbReference type="ARBA" id="ARBA00004496"/>
    </source>
</evidence>
<dbReference type="GO" id="GO:0023051">
    <property type="term" value="P:regulation of signaling"/>
    <property type="evidence" value="ECO:0007669"/>
    <property type="project" value="UniProtKB-ARBA"/>
</dbReference>
<name>A0A074YZF5_OPIVI</name>
<dbReference type="GO" id="GO:0006979">
    <property type="term" value="P:response to oxidative stress"/>
    <property type="evidence" value="ECO:0007669"/>
    <property type="project" value="TreeGrafter"/>
</dbReference>
<evidence type="ECO:0000313" key="3">
    <source>
        <dbReference type="EMBL" id="KER20058.1"/>
    </source>
</evidence>
<dbReference type="KEGG" id="ovi:T265_15401"/>
<dbReference type="Pfam" id="PF01965">
    <property type="entry name" value="DJ-1_PfpI"/>
    <property type="match status" value="1"/>
</dbReference>
<dbReference type="RefSeq" id="XP_009176185.1">
    <property type="nucleotide sequence ID" value="XM_009177921.1"/>
</dbReference>
<dbReference type="InterPro" id="IPR006287">
    <property type="entry name" value="DJ-1"/>
</dbReference>
<evidence type="ECO:0000313" key="4">
    <source>
        <dbReference type="Proteomes" id="UP000054324"/>
    </source>
</evidence>
<keyword evidence="4" id="KW-1185">Reference proteome</keyword>
<evidence type="ECO:0000256" key="2">
    <source>
        <dbReference type="ARBA" id="ARBA00022490"/>
    </source>
</evidence>
<dbReference type="GO" id="GO:0010646">
    <property type="term" value="P:regulation of cell communication"/>
    <property type="evidence" value="ECO:0007669"/>
    <property type="project" value="UniProtKB-ARBA"/>
</dbReference>